<dbReference type="PANTHER" id="PTHR42743:SF2">
    <property type="entry name" value="AMINODEOXYCHORISMATE LYASE"/>
    <property type="match status" value="1"/>
</dbReference>
<dbReference type="EC" id="4.1.3.38" evidence="8"/>
<organism evidence="10">
    <name type="scientific">marine sediment metagenome</name>
    <dbReference type="NCBI Taxonomy" id="412755"/>
    <lineage>
        <taxon>unclassified sequences</taxon>
        <taxon>metagenomes</taxon>
        <taxon>ecological metagenomes</taxon>
    </lineage>
</organism>
<evidence type="ECO:0000256" key="2">
    <source>
        <dbReference type="ARBA" id="ARBA00009320"/>
    </source>
</evidence>
<dbReference type="InterPro" id="IPR001544">
    <property type="entry name" value="Aminotrans_IV"/>
</dbReference>
<proteinExistence type="inferred from homology"/>
<dbReference type="Gene3D" id="3.30.470.10">
    <property type="match status" value="1"/>
</dbReference>
<name>A0A0F9Z0B1_9ZZZZ</name>
<evidence type="ECO:0000256" key="4">
    <source>
        <dbReference type="ARBA" id="ARBA00022898"/>
    </source>
</evidence>
<dbReference type="AlphaFoldDB" id="A0A0F9Z0B1"/>
<dbReference type="SUPFAM" id="SSF56752">
    <property type="entry name" value="D-aminoacid aminotransferase-like PLP-dependent enzymes"/>
    <property type="match status" value="1"/>
</dbReference>
<accession>A0A0F9Z0B1</accession>
<keyword evidence="6" id="KW-0456">Lyase</keyword>
<dbReference type="GO" id="GO:0008153">
    <property type="term" value="P:4-aminobenzoate biosynthetic process"/>
    <property type="evidence" value="ECO:0007669"/>
    <property type="project" value="TreeGrafter"/>
</dbReference>
<evidence type="ECO:0000313" key="10">
    <source>
        <dbReference type="EMBL" id="KKO10519.1"/>
    </source>
</evidence>
<evidence type="ECO:0000256" key="7">
    <source>
        <dbReference type="ARBA" id="ARBA00035633"/>
    </source>
</evidence>
<keyword evidence="4" id="KW-0663">Pyridoxal phosphate</keyword>
<protein>
    <recommendedName>
        <fullName evidence="8">aminodeoxychorismate lyase</fullName>
        <ecNumber evidence="8">4.1.3.38</ecNumber>
    </recommendedName>
</protein>
<evidence type="ECO:0000256" key="5">
    <source>
        <dbReference type="ARBA" id="ARBA00022909"/>
    </source>
</evidence>
<dbReference type="GO" id="GO:0046656">
    <property type="term" value="P:folic acid biosynthetic process"/>
    <property type="evidence" value="ECO:0007669"/>
    <property type="project" value="UniProtKB-KW"/>
</dbReference>
<comment type="subunit">
    <text evidence="3">Homodimer.</text>
</comment>
<evidence type="ECO:0000256" key="3">
    <source>
        <dbReference type="ARBA" id="ARBA00011738"/>
    </source>
</evidence>
<dbReference type="InterPro" id="IPR017824">
    <property type="entry name" value="Aminodeoxychorismate_lyase_IV"/>
</dbReference>
<evidence type="ECO:0000256" key="1">
    <source>
        <dbReference type="ARBA" id="ARBA00001933"/>
    </source>
</evidence>
<comment type="cofactor">
    <cofactor evidence="1">
        <name>pyridoxal 5'-phosphate</name>
        <dbReference type="ChEBI" id="CHEBI:597326"/>
    </cofactor>
</comment>
<gene>
    <name evidence="10" type="ORF">LCGC14_0019980</name>
</gene>
<dbReference type="Gene3D" id="3.20.10.10">
    <property type="entry name" value="D-amino Acid Aminotransferase, subunit A, domain 2"/>
    <property type="match status" value="1"/>
</dbReference>
<keyword evidence="5" id="KW-0289">Folate biosynthesis</keyword>
<dbReference type="InterPro" id="IPR043131">
    <property type="entry name" value="BCAT-like_N"/>
</dbReference>
<dbReference type="GO" id="GO:0005829">
    <property type="term" value="C:cytosol"/>
    <property type="evidence" value="ECO:0007669"/>
    <property type="project" value="TreeGrafter"/>
</dbReference>
<dbReference type="NCBIfam" id="TIGR03461">
    <property type="entry name" value="pabC_Proteo"/>
    <property type="match status" value="1"/>
</dbReference>
<dbReference type="InterPro" id="IPR050571">
    <property type="entry name" value="Class-IV_PLP-Dep_Aminotrnsfr"/>
</dbReference>
<dbReference type="InterPro" id="IPR036038">
    <property type="entry name" value="Aminotransferase-like"/>
</dbReference>
<reference evidence="10" key="1">
    <citation type="journal article" date="2015" name="Nature">
        <title>Complex archaea that bridge the gap between prokaryotes and eukaryotes.</title>
        <authorList>
            <person name="Spang A."/>
            <person name="Saw J.H."/>
            <person name="Jorgensen S.L."/>
            <person name="Zaremba-Niedzwiedzka K."/>
            <person name="Martijn J."/>
            <person name="Lind A.E."/>
            <person name="van Eijk R."/>
            <person name="Schleper C."/>
            <person name="Guy L."/>
            <person name="Ettema T.J."/>
        </authorList>
    </citation>
    <scope>NUCLEOTIDE SEQUENCE</scope>
</reference>
<evidence type="ECO:0000256" key="8">
    <source>
        <dbReference type="ARBA" id="ARBA00035676"/>
    </source>
</evidence>
<comment type="similarity">
    <text evidence="2">Belongs to the class-IV pyridoxal-phosphate-dependent aminotransferase family.</text>
</comment>
<dbReference type="GO" id="GO:0008696">
    <property type="term" value="F:4-amino-4-deoxychorismate lyase activity"/>
    <property type="evidence" value="ECO:0007669"/>
    <property type="project" value="UniProtKB-EC"/>
</dbReference>
<evidence type="ECO:0000256" key="9">
    <source>
        <dbReference type="ARBA" id="ARBA00049529"/>
    </source>
</evidence>
<dbReference type="InterPro" id="IPR018300">
    <property type="entry name" value="Aminotrans_IV_CS"/>
</dbReference>
<sequence>MVAVTLVDGVLADTIPVSDRGLLYGDGVFETICYRRQQLLQLPAHLRRLQQSCERLGIPLQLATIEQHLNFLFSCLPSGPEAPVEGVVKIIVTRGDGGRGYAPPTSAVSRSLIQFHPMPAQYAEFARQGIACMLCQHRVSVNPGLGGLKHLNRLDQVMGSRELVAAQNRPHVDPMLQEGLMFDNQRNLIEGTRSNVFAVIRDQLCTPDVTAAGVCGIMRQTLLAWCAGQGIGVVVRTIPADELMLASEVFICNSVLGIWPVNRLYDFTSDATRVLTDDAMARRAQRGLACQ</sequence>
<comment type="caution">
    <text evidence="10">The sequence shown here is derived from an EMBL/GenBank/DDBJ whole genome shotgun (WGS) entry which is preliminary data.</text>
</comment>
<dbReference type="GO" id="GO:0030170">
    <property type="term" value="F:pyridoxal phosphate binding"/>
    <property type="evidence" value="ECO:0007669"/>
    <property type="project" value="InterPro"/>
</dbReference>
<dbReference type="InterPro" id="IPR043132">
    <property type="entry name" value="BCAT-like_C"/>
</dbReference>
<dbReference type="Pfam" id="PF01063">
    <property type="entry name" value="Aminotran_4"/>
    <property type="match status" value="1"/>
</dbReference>
<comment type="catalytic activity">
    <reaction evidence="9">
        <text>4-amino-4-deoxychorismate = 4-aminobenzoate + pyruvate + H(+)</text>
        <dbReference type="Rhea" id="RHEA:16201"/>
        <dbReference type="ChEBI" id="CHEBI:15361"/>
        <dbReference type="ChEBI" id="CHEBI:15378"/>
        <dbReference type="ChEBI" id="CHEBI:17836"/>
        <dbReference type="ChEBI" id="CHEBI:58406"/>
        <dbReference type="EC" id="4.1.3.38"/>
    </reaction>
</comment>
<comment type="pathway">
    <text evidence="7">Cofactor biosynthesis; tetrahydrofolate biosynthesis; 4-aminobenzoate from chorismate: step 2/2.</text>
</comment>
<evidence type="ECO:0000256" key="6">
    <source>
        <dbReference type="ARBA" id="ARBA00023239"/>
    </source>
</evidence>
<dbReference type="EMBL" id="LAZR01000004">
    <property type="protein sequence ID" value="KKO10519.1"/>
    <property type="molecule type" value="Genomic_DNA"/>
</dbReference>
<dbReference type="PROSITE" id="PS00770">
    <property type="entry name" value="AA_TRANSFER_CLASS_4"/>
    <property type="match status" value="1"/>
</dbReference>
<dbReference type="PANTHER" id="PTHR42743">
    <property type="entry name" value="AMINO-ACID AMINOTRANSFERASE"/>
    <property type="match status" value="1"/>
</dbReference>